<reference evidence="1" key="1">
    <citation type="journal article" date="2014" name="Front. Microbiol.">
        <title>High frequency of phylogenetically diverse reductive dehalogenase-homologous genes in deep subseafloor sedimentary metagenomes.</title>
        <authorList>
            <person name="Kawai M."/>
            <person name="Futagami T."/>
            <person name="Toyoda A."/>
            <person name="Takaki Y."/>
            <person name="Nishi S."/>
            <person name="Hori S."/>
            <person name="Arai W."/>
            <person name="Tsubouchi T."/>
            <person name="Morono Y."/>
            <person name="Uchiyama I."/>
            <person name="Ito T."/>
            <person name="Fujiyama A."/>
            <person name="Inagaki F."/>
            <person name="Takami H."/>
        </authorList>
    </citation>
    <scope>NUCLEOTIDE SEQUENCE</scope>
    <source>
        <strain evidence="1">Expedition CK06-06</strain>
    </source>
</reference>
<name>X0V0P0_9ZZZZ</name>
<dbReference type="EMBL" id="BARS01029576">
    <property type="protein sequence ID" value="GAG06098.1"/>
    <property type="molecule type" value="Genomic_DNA"/>
</dbReference>
<organism evidence="1">
    <name type="scientific">marine sediment metagenome</name>
    <dbReference type="NCBI Taxonomy" id="412755"/>
    <lineage>
        <taxon>unclassified sequences</taxon>
        <taxon>metagenomes</taxon>
        <taxon>ecological metagenomes</taxon>
    </lineage>
</organism>
<dbReference type="AlphaFoldDB" id="X0V0P0"/>
<gene>
    <name evidence="1" type="ORF">S01H1_46211</name>
</gene>
<accession>X0V0P0</accession>
<evidence type="ECO:0000313" key="1">
    <source>
        <dbReference type="EMBL" id="GAG06098.1"/>
    </source>
</evidence>
<sequence length="42" mass="4450">VTVRSVKAYSAELLMVNIDSSAAETAATAAWLQAIWIAASLR</sequence>
<proteinExistence type="predicted"/>
<protein>
    <submittedName>
        <fullName evidence="1">Uncharacterized protein</fullName>
    </submittedName>
</protein>
<feature type="non-terminal residue" evidence="1">
    <location>
        <position position="1"/>
    </location>
</feature>
<comment type="caution">
    <text evidence="1">The sequence shown here is derived from an EMBL/GenBank/DDBJ whole genome shotgun (WGS) entry which is preliminary data.</text>
</comment>